<dbReference type="Proteomes" id="UP000238563">
    <property type="component" value="Unassembled WGS sequence"/>
</dbReference>
<name>A0A2S9JQZ3_9HYPH</name>
<gene>
    <name evidence="1" type="ORF">C5750_07425</name>
</gene>
<dbReference type="OrthoDB" id="9796962at2"/>
<reference evidence="1 2" key="1">
    <citation type="submission" date="2018-02" db="EMBL/GenBank/DDBJ databases">
        <title>The draft genome of Phyllobacterium myrsinacearum DSM5892.</title>
        <authorList>
            <person name="Li L."/>
            <person name="Liu L."/>
            <person name="Zhang X."/>
            <person name="Wang T."/>
        </authorList>
    </citation>
    <scope>NUCLEOTIDE SEQUENCE [LARGE SCALE GENOMIC DNA]</scope>
    <source>
        <strain evidence="1 2">DSM 5892</strain>
    </source>
</reference>
<sequence>MTAATAAEITVGDLKLSDSCIRAMLPGAQVAGGYLTITNIGKADDRLFAISSERSKKAEIHEMAMDHDVMVMRELPKGLAIPAGESVKLTPGGYHLMLMDVAEPLKEGQVSKLTLKFEKAGPVTIDVLVGPAAGPCLSQAS</sequence>
<proteinExistence type="predicted"/>
<dbReference type="EMBL" id="PVBT01000002">
    <property type="protein sequence ID" value="PRD55605.1"/>
    <property type="molecule type" value="Genomic_DNA"/>
</dbReference>
<dbReference type="SUPFAM" id="SSF110087">
    <property type="entry name" value="DR1885-like metal-binding protein"/>
    <property type="match status" value="1"/>
</dbReference>
<dbReference type="Gene3D" id="2.60.40.1890">
    <property type="entry name" value="PCu(A)C copper chaperone"/>
    <property type="match status" value="1"/>
</dbReference>
<dbReference type="PANTHER" id="PTHR36302">
    <property type="entry name" value="BLR7088 PROTEIN"/>
    <property type="match status" value="1"/>
</dbReference>
<evidence type="ECO:0000313" key="1">
    <source>
        <dbReference type="EMBL" id="PRD55605.1"/>
    </source>
</evidence>
<evidence type="ECO:0000313" key="2">
    <source>
        <dbReference type="Proteomes" id="UP000238563"/>
    </source>
</evidence>
<dbReference type="Pfam" id="PF04314">
    <property type="entry name" value="PCuAC"/>
    <property type="match status" value="1"/>
</dbReference>
<accession>A0A2S9JQZ3</accession>
<dbReference type="PANTHER" id="PTHR36302:SF1">
    <property type="entry name" value="COPPER CHAPERONE PCU(A)C"/>
    <property type="match status" value="1"/>
</dbReference>
<comment type="caution">
    <text evidence="1">The sequence shown here is derived from an EMBL/GenBank/DDBJ whole genome shotgun (WGS) entry which is preliminary data.</text>
</comment>
<dbReference type="AlphaFoldDB" id="A0A2S9JQZ3"/>
<dbReference type="InterPro" id="IPR007410">
    <property type="entry name" value="LpqE-like"/>
</dbReference>
<dbReference type="InterPro" id="IPR058248">
    <property type="entry name" value="Lxx211020-like"/>
</dbReference>
<keyword evidence="2" id="KW-1185">Reference proteome</keyword>
<protein>
    <submittedName>
        <fullName evidence="1">Copper chaperone PCu(A)C</fullName>
    </submittedName>
</protein>
<organism evidence="1 2">
    <name type="scientific">Phyllobacterium myrsinacearum</name>
    <dbReference type="NCBI Taxonomy" id="28101"/>
    <lineage>
        <taxon>Bacteria</taxon>
        <taxon>Pseudomonadati</taxon>
        <taxon>Pseudomonadota</taxon>
        <taxon>Alphaproteobacteria</taxon>
        <taxon>Hyphomicrobiales</taxon>
        <taxon>Phyllobacteriaceae</taxon>
        <taxon>Phyllobacterium</taxon>
    </lineage>
</organism>
<dbReference type="InterPro" id="IPR036182">
    <property type="entry name" value="PCuAC_sf"/>
</dbReference>